<evidence type="ECO:0000256" key="3">
    <source>
        <dbReference type="ARBA" id="ARBA00022771"/>
    </source>
</evidence>
<dbReference type="PANTHER" id="PTHR43096:SF52">
    <property type="entry name" value="DNAJ HOMOLOG 1, MITOCHONDRIAL-RELATED"/>
    <property type="match status" value="1"/>
</dbReference>
<evidence type="ECO:0000259" key="8">
    <source>
        <dbReference type="PROSITE" id="PS50076"/>
    </source>
</evidence>
<dbReference type="SUPFAM" id="SSF49493">
    <property type="entry name" value="HSP40/DnaJ peptide-binding domain"/>
    <property type="match status" value="2"/>
</dbReference>
<dbReference type="Pfam" id="PF00226">
    <property type="entry name" value="DnaJ"/>
    <property type="match status" value="1"/>
</dbReference>
<keyword evidence="4 6" id="KW-0862">Zinc</keyword>
<dbReference type="InterPro" id="IPR036410">
    <property type="entry name" value="HSP_DnaJ_Cys-rich_dom_sf"/>
</dbReference>
<keyword evidence="3 6" id="KW-0863">Zinc-finger</keyword>
<feature type="domain" description="J" evidence="8">
    <location>
        <begin position="84"/>
        <end position="148"/>
    </location>
</feature>
<sequence length="535" mass="55921">MNAGTSNILSRAATTSRVLCPANASRPNRFQHEVSRRPQSRAICSVTPHQIRRPSVVAVRPSGLNGASQKRAFHPTSSLKATKNPYTVLGVDKNASAGDIKKAYYGLAKKYHPDTNKDPTAKDRFAEAQSAYELLTDAQKKAAWDQFGAAAFDQGGNPGGPGAGGDPFGGGFGGGAGGFPGGFGGGFGGGADFNFEDLFRGFTGGKRGRGARQNPFQEEILVGENIETQVNISFVEAAKGVTKALNLTPLTTCKTCSGSGLKAGAKRSECKSCGGTGTRVHFVQGGFQMASTCGTCGGQGVTIPRGSECKPCSGNGVVKERKTVNVDIPGGIEDGMRLRLDREGDAAATGNAANPNQRSMRGDLYVLVRVATDPKYRRSGSDILYTASIPLTTGLLGGEVKIPTLDGDVSVKVATGTGTGDKITLGGKGMKKLDGRRGGSGDLKVEFKVNMPKYLSANQRTIIEMLADELGDKTAKRIMNVGRANSSDSGSSSKNEGFLKSVWNKLTDHPSSTKEGSEGTSKDDSAKDDKDSKKA</sequence>
<gene>
    <name evidence="10" type="ORF">VTL71DRAFT_7122</name>
</gene>
<comment type="caution">
    <text evidence="10">The sequence shown here is derived from an EMBL/GenBank/DDBJ whole genome shotgun (WGS) entry which is preliminary data.</text>
</comment>
<evidence type="ECO:0000256" key="7">
    <source>
        <dbReference type="SAM" id="MobiDB-lite"/>
    </source>
</evidence>
<dbReference type="InterPro" id="IPR002939">
    <property type="entry name" value="DnaJ_C"/>
</dbReference>
<feature type="compositionally biased region" description="Basic and acidic residues" evidence="7">
    <location>
        <begin position="506"/>
        <end position="535"/>
    </location>
</feature>
<reference evidence="10 11" key="1">
    <citation type="journal article" date="2024" name="Commun. Biol.">
        <title>Comparative genomic analysis of thermophilic fungi reveals convergent evolutionary adaptations and gene losses.</title>
        <authorList>
            <person name="Steindorff A.S."/>
            <person name="Aguilar-Pontes M.V."/>
            <person name="Robinson A.J."/>
            <person name="Andreopoulos B."/>
            <person name="LaButti K."/>
            <person name="Kuo A."/>
            <person name="Mondo S."/>
            <person name="Riley R."/>
            <person name="Otillar R."/>
            <person name="Haridas S."/>
            <person name="Lipzen A."/>
            <person name="Grimwood J."/>
            <person name="Schmutz J."/>
            <person name="Clum A."/>
            <person name="Reid I.D."/>
            <person name="Moisan M.C."/>
            <person name="Butler G."/>
            <person name="Nguyen T.T.M."/>
            <person name="Dewar K."/>
            <person name="Conant G."/>
            <person name="Drula E."/>
            <person name="Henrissat B."/>
            <person name="Hansel C."/>
            <person name="Singer S."/>
            <person name="Hutchinson M.I."/>
            <person name="de Vries R.P."/>
            <person name="Natvig D.O."/>
            <person name="Powell A.J."/>
            <person name="Tsang A."/>
            <person name="Grigoriev I.V."/>
        </authorList>
    </citation>
    <scope>NUCLEOTIDE SEQUENCE [LARGE SCALE GENOMIC DNA]</scope>
    <source>
        <strain evidence="10 11">CBS 494.80</strain>
    </source>
</reference>
<keyword evidence="2" id="KW-0677">Repeat</keyword>
<evidence type="ECO:0000256" key="5">
    <source>
        <dbReference type="ARBA" id="ARBA00023186"/>
    </source>
</evidence>
<dbReference type="Pfam" id="PF01556">
    <property type="entry name" value="DnaJ_C"/>
    <property type="match status" value="1"/>
</dbReference>
<keyword evidence="11" id="KW-1185">Reference proteome</keyword>
<dbReference type="Gene3D" id="2.60.260.20">
    <property type="entry name" value="Urease metallochaperone UreE, N-terminal domain"/>
    <property type="match status" value="2"/>
</dbReference>
<feature type="region of interest" description="Disordered" evidence="7">
    <location>
        <begin position="482"/>
        <end position="535"/>
    </location>
</feature>
<accession>A0ABR4BXG5</accession>
<dbReference type="PROSITE" id="PS51188">
    <property type="entry name" value="ZF_CR"/>
    <property type="match status" value="1"/>
</dbReference>
<dbReference type="InterPro" id="IPR008971">
    <property type="entry name" value="HSP40/DnaJ_pept-bd"/>
</dbReference>
<dbReference type="SMART" id="SM00271">
    <property type="entry name" value="DnaJ"/>
    <property type="match status" value="1"/>
</dbReference>
<dbReference type="InterPro" id="IPR036869">
    <property type="entry name" value="J_dom_sf"/>
</dbReference>
<dbReference type="SUPFAM" id="SSF46565">
    <property type="entry name" value="Chaperone J-domain"/>
    <property type="match status" value="1"/>
</dbReference>
<dbReference type="CDD" id="cd10719">
    <property type="entry name" value="DnaJ_zf"/>
    <property type="match status" value="1"/>
</dbReference>
<dbReference type="Gene3D" id="2.10.230.10">
    <property type="entry name" value="Heat shock protein DnaJ, cysteine-rich domain"/>
    <property type="match status" value="1"/>
</dbReference>
<evidence type="ECO:0000256" key="6">
    <source>
        <dbReference type="PROSITE-ProRule" id="PRU00546"/>
    </source>
</evidence>
<dbReference type="Proteomes" id="UP001595075">
    <property type="component" value="Unassembled WGS sequence"/>
</dbReference>
<dbReference type="EMBL" id="JAZHXI010000018">
    <property type="protein sequence ID" value="KAL2061744.1"/>
    <property type="molecule type" value="Genomic_DNA"/>
</dbReference>
<dbReference type="InterPro" id="IPR012724">
    <property type="entry name" value="DnaJ"/>
</dbReference>
<dbReference type="InterPro" id="IPR001623">
    <property type="entry name" value="DnaJ_domain"/>
</dbReference>
<keyword evidence="1 6" id="KW-0479">Metal-binding</keyword>
<evidence type="ECO:0000259" key="9">
    <source>
        <dbReference type="PROSITE" id="PS51188"/>
    </source>
</evidence>
<evidence type="ECO:0000256" key="2">
    <source>
        <dbReference type="ARBA" id="ARBA00022737"/>
    </source>
</evidence>
<dbReference type="PRINTS" id="PR00625">
    <property type="entry name" value="JDOMAIN"/>
</dbReference>
<dbReference type="Pfam" id="PF00684">
    <property type="entry name" value="DnaJ_CXXCXGXG"/>
    <property type="match status" value="1"/>
</dbReference>
<proteinExistence type="inferred from homology"/>
<protein>
    <submittedName>
        <fullName evidence="10">Uncharacterized protein</fullName>
    </submittedName>
</protein>
<evidence type="ECO:0000313" key="11">
    <source>
        <dbReference type="Proteomes" id="UP001595075"/>
    </source>
</evidence>
<feature type="domain" description="CR-type" evidence="9">
    <location>
        <begin position="240"/>
        <end position="321"/>
    </location>
</feature>
<dbReference type="CDD" id="cd10747">
    <property type="entry name" value="DnaJ_C"/>
    <property type="match status" value="1"/>
</dbReference>
<dbReference type="PROSITE" id="PS50076">
    <property type="entry name" value="DNAJ_2"/>
    <property type="match status" value="1"/>
</dbReference>
<evidence type="ECO:0000313" key="10">
    <source>
        <dbReference type="EMBL" id="KAL2061744.1"/>
    </source>
</evidence>
<feature type="zinc finger region" description="CR-type" evidence="6">
    <location>
        <begin position="240"/>
        <end position="321"/>
    </location>
</feature>
<organism evidence="10 11">
    <name type="scientific">Oculimacula yallundae</name>
    <dbReference type="NCBI Taxonomy" id="86028"/>
    <lineage>
        <taxon>Eukaryota</taxon>
        <taxon>Fungi</taxon>
        <taxon>Dikarya</taxon>
        <taxon>Ascomycota</taxon>
        <taxon>Pezizomycotina</taxon>
        <taxon>Leotiomycetes</taxon>
        <taxon>Helotiales</taxon>
        <taxon>Ploettnerulaceae</taxon>
        <taxon>Oculimacula</taxon>
    </lineage>
</organism>
<keyword evidence="5" id="KW-0143">Chaperone</keyword>
<dbReference type="SUPFAM" id="SSF57938">
    <property type="entry name" value="DnaJ/Hsp40 cysteine-rich domain"/>
    <property type="match status" value="1"/>
</dbReference>
<evidence type="ECO:0000256" key="1">
    <source>
        <dbReference type="ARBA" id="ARBA00022723"/>
    </source>
</evidence>
<dbReference type="InterPro" id="IPR001305">
    <property type="entry name" value="HSP_DnaJ_Cys-rich_dom"/>
</dbReference>
<dbReference type="CDD" id="cd06257">
    <property type="entry name" value="DnaJ"/>
    <property type="match status" value="1"/>
</dbReference>
<dbReference type="HAMAP" id="MF_01152">
    <property type="entry name" value="DnaJ"/>
    <property type="match status" value="1"/>
</dbReference>
<dbReference type="Gene3D" id="1.10.287.110">
    <property type="entry name" value="DnaJ domain"/>
    <property type="match status" value="1"/>
</dbReference>
<name>A0ABR4BXG5_9HELO</name>
<evidence type="ECO:0000256" key="4">
    <source>
        <dbReference type="ARBA" id="ARBA00022833"/>
    </source>
</evidence>
<dbReference type="PANTHER" id="PTHR43096">
    <property type="entry name" value="DNAJ HOMOLOG 1, MITOCHONDRIAL-RELATED"/>
    <property type="match status" value="1"/>
</dbReference>